<keyword evidence="2" id="KW-0472">Membrane</keyword>
<keyword evidence="4" id="KW-0496">Mitochondrion</keyword>
<keyword evidence="2" id="KW-0812">Transmembrane</keyword>
<feature type="transmembrane region" description="Helical" evidence="2">
    <location>
        <begin position="156"/>
        <end position="175"/>
    </location>
</feature>
<keyword evidence="5" id="KW-1185">Reference proteome</keyword>
<evidence type="ECO:0000313" key="6">
    <source>
        <dbReference type="Proteomes" id="UP000290189"/>
    </source>
</evidence>
<dbReference type="Proteomes" id="UP000290189">
    <property type="component" value="Unassembled WGS sequence"/>
</dbReference>
<reference evidence="4 6" key="2">
    <citation type="submission" date="2018-03" db="EMBL/GenBank/DDBJ databases">
        <authorList>
            <person name="Fogelqvist J."/>
        </authorList>
    </citation>
    <scope>NUCLEOTIDE SEQUENCE [LARGE SCALE GENOMIC DNA]</scope>
</reference>
<feature type="region of interest" description="Disordered" evidence="1">
    <location>
        <begin position="251"/>
        <end position="274"/>
    </location>
</feature>
<evidence type="ECO:0000256" key="2">
    <source>
        <dbReference type="SAM" id="Phobius"/>
    </source>
</evidence>
<organism evidence="3 5">
    <name type="scientific">Plasmodiophora brassicae</name>
    <name type="common">Clubroot disease agent</name>
    <dbReference type="NCBI Taxonomy" id="37360"/>
    <lineage>
        <taxon>Eukaryota</taxon>
        <taxon>Sar</taxon>
        <taxon>Rhizaria</taxon>
        <taxon>Endomyxa</taxon>
        <taxon>Phytomyxea</taxon>
        <taxon>Plasmodiophorida</taxon>
        <taxon>Plasmodiophoridae</taxon>
        <taxon>Plasmodiophora</taxon>
    </lineage>
</organism>
<evidence type="ECO:0000313" key="4">
    <source>
        <dbReference type="EMBL" id="SPQ96531.1"/>
    </source>
</evidence>
<feature type="transmembrane region" description="Helical" evidence="2">
    <location>
        <begin position="218"/>
        <end position="241"/>
    </location>
</feature>
<protein>
    <submittedName>
        <fullName evidence="3">Uncharacterized protein</fullName>
    </submittedName>
</protein>
<gene>
    <name evidence="3" type="ORF">PBRA_009406</name>
    <name evidence="4" type="ORF">PLBR_LOCUS3746</name>
</gene>
<feature type="transmembrane region" description="Helical" evidence="2">
    <location>
        <begin position="12"/>
        <end position="32"/>
    </location>
</feature>
<reference evidence="3 5" key="1">
    <citation type="submission" date="2015-02" db="EMBL/GenBank/DDBJ databases">
        <authorList>
            <person name="Chooi Y.-H."/>
        </authorList>
    </citation>
    <scope>NUCLEOTIDE SEQUENCE [LARGE SCALE GENOMIC DNA]</scope>
    <source>
        <strain evidence="3">E3</strain>
    </source>
</reference>
<feature type="transmembrane region" description="Helical" evidence="2">
    <location>
        <begin position="52"/>
        <end position="70"/>
    </location>
</feature>
<feature type="transmembrane region" description="Helical" evidence="2">
    <location>
        <begin position="187"/>
        <end position="212"/>
    </location>
</feature>
<feature type="transmembrane region" description="Helical" evidence="2">
    <location>
        <begin position="105"/>
        <end position="126"/>
    </location>
</feature>
<geneLocation type="mitochondrion" evidence="4"/>
<dbReference type="EMBL" id="OVEO01000006">
    <property type="protein sequence ID" value="SPQ96531.1"/>
    <property type="molecule type" value="Genomic_DNA"/>
</dbReference>
<sequence>MGMEAVGAADPLWVYWWANVQVLVVLVPLCLYSTIKYSHSDGQEFGKRLSRINLVMSVVSLFLNVTYAVLPHMCAFSYHETFFVVSEFNLFHYRTAVFYQMDRRFYKFLLCILYLQNLCGVLLNVVNVATVMQVHSVGLSCSGGYGIGITLTGPPMYFNFVFMMGLGFYTICKFWRSANVDIRRNMSVLWVMLVAYTLSNLAIATATISAALDAGEQSVFIVHIADKTVAMFLAGMVWFRLRSKEAMAVPRVPGRNANPSSTPKENTGPRPSVA</sequence>
<dbReference type="AlphaFoldDB" id="A0A0G4J8A4"/>
<dbReference type="Proteomes" id="UP000039324">
    <property type="component" value="Unassembled WGS sequence"/>
</dbReference>
<accession>A0A0G4J8A4</accession>
<evidence type="ECO:0000313" key="3">
    <source>
        <dbReference type="EMBL" id="CEP03521.1"/>
    </source>
</evidence>
<evidence type="ECO:0000256" key="1">
    <source>
        <dbReference type="SAM" id="MobiDB-lite"/>
    </source>
</evidence>
<proteinExistence type="predicted"/>
<keyword evidence="2" id="KW-1133">Transmembrane helix</keyword>
<name>A0A0G4J8A4_PLABS</name>
<evidence type="ECO:0000313" key="5">
    <source>
        <dbReference type="Proteomes" id="UP000039324"/>
    </source>
</evidence>
<dbReference type="EMBL" id="CDSF01000146">
    <property type="protein sequence ID" value="CEP03521.1"/>
    <property type="molecule type" value="Genomic_DNA"/>
</dbReference>